<proteinExistence type="predicted"/>
<dbReference type="EMBL" id="ADBY01000016">
    <property type="protein sequence ID" value="EFE97638.1"/>
    <property type="molecule type" value="Genomic_DNA"/>
</dbReference>
<keyword evidence="2" id="KW-1185">Reference proteome</keyword>
<dbReference type="InterPro" id="IPR047879">
    <property type="entry name" value="YjiT"/>
</dbReference>
<dbReference type="NCBIfam" id="NF038336">
    <property type="entry name" value="YjiT_fam"/>
    <property type="match status" value="1"/>
</dbReference>
<dbReference type="HOGENOM" id="CLU_009762_0_0_6"/>
<name>D4DXS7_SEROD</name>
<dbReference type="Proteomes" id="UP000005723">
    <property type="component" value="Unassembled WGS sequence"/>
</dbReference>
<sequence length="271" mass="31518">MKVTDSRPLFEYHATNDEYEELKRLLRDVGQAEGLKYDKGYAACFTLFSAEWYRRDYERIHGWSWEPIYNVLGLSLSSSELSHIVPKGLEDYWRRPVRFYDSERRNFLGSLFSEGGLPFKLLKESDSRFHSVFSRILNQYDQSHSSGYSALALVQAVVDKSQLPTVFKEDTSVELIGRMADQLISLVQTYDLSNHSEPVNELDRVHPKWRDSFPMPLDDETGTSFLNGLLRTATVETRPRLQKKVIQLTVISIGQNNTLMRFKHIFSFRMN</sequence>
<evidence type="ECO:0000313" key="1">
    <source>
        <dbReference type="EMBL" id="EFE97638.1"/>
    </source>
</evidence>
<protein>
    <submittedName>
        <fullName evidence="1">Uncharacterized protein</fullName>
    </submittedName>
</protein>
<comment type="caution">
    <text evidence="1">The sequence shown here is derived from an EMBL/GenBank/DDBJ whole genome shotgun (WGS) entry which is preliminary data.</text>
</comment>
<evidence type="ECO:0000313" key="2">
    <source>
        <dbReference type="Proteomes" id="UP000005723"/>
    </source>
</evidence>
<accession>D4DXS7</accession>
<gene>
    <name evidence="1" type="ORF">HMPREF0758_0727</name>
</gene>
<dbReference type="STRING" id="667129.HMPREF0758_0727"/>
<dbReference type="AlphaFoldDB" id="D4DXS7"/>
<organism evidence="1 2">
    <name type="scientific">Serratia odorifera DSM 4582</name>
    <dbReference type="NCBI Taxonomy" id="667129"/>
    <lineage>
        <taxon>Bacteria</taxon>
        <taxon>Pseudomonadati</taxon>
        <taxon>Pseudomonadota</taxon>
        <taxon>Gammaproteobacteria</taxon>
        <taxon>Enterobacterales</taxon>
        <taxon>Yersiniaceae</taxon>
        <taxon>Serratia</taxon>
    </lineage>
</organism>
<reference evidence="1 2" key="1">
    <citation type="submission" date="2010-01" db="EMBL/GenBank/DDBJ databases">
        <authorList>
            <person name="Muzny D."/>
            <person name="Qin X."/>
            <person name="Deng J."/>
            <person name="Jiang H."/>
            <person name="Liu Y."/>
            <person name="Qu J."/>
            <person name="Song X.-Z."/>
            <person name="Zhang L."/>
            <person name="Thornton R."/>
            <person name="Coyle M."/>
            <person name="Francisco L."/>
            <person name="Jackson L."/>
            <person name="Javaid M."/>
            <person name="Korchina V."/>
            <person name="Kovar C."/>
            <person name="Mata R."/>
            <person name="Mathew T."/>
            <person name="Ngo R."/>
            <person name="Nguyen L."/>
            <person name="Nguyen N."/>
            <person name="Okwuonu G."/>
            <person name="Ongeri F."/>
            <person name="Pham C."/>
            <person name="Simmons D."/>
            <person name="Wilczek-Boney K."/>
            <person name="Hale W."/>
            <person name="Jakkamsetti A."/>
            <person name="Pham P."/>
            <person name="Ruth R."/>
            <person name="San Lucas F."/>
            <person name="Warren J."/>
            <person name="Zhang J."/>
            <person name="Zhao Z."/>
            <person name="Zhou C."/>
            <person name="Zhu D."/>
            <person name="Lee S."/>
            <person name="Bess C."/>
            <person name="Blankenburg K."/>
            <person name="Forbes L."/>
            <person name="Fu Q."/>
            <person name="Gubbala S."/>
            <person name="Hirani K."/>
            <person name="Jayaseelan J.C."/>
            <person name="Lara F."/>
            <person name="Munidasa M."/>
            <person name="Palculict T."/>
            <person name="Patil S."/>
            <person name="Pu L.-L."/>
            <person name="Saada N."/>
            <person name="Tang L."/>
            <person name="Weissenberger G."/>
            <person name="Zhu Y."/>
            <person name="Hemphill L."/>
            <person name="Shang Y."/>
            <person name="Youmans B."/>
            <person name="Ayvaz T."/>
            <person name="Ross M."/>
            <person name="Santibanez J."/>
            <person name="Aqrawi P."/>
            <person name="Gross S."/>
            <person name="Joshi V."/>
            <person name="Fowler G."/>
            <person name="Nazareth L."/>
            <person name="Reid J."/>
            <person name="Worley K."/>
            <person name="Petrosino J."/>
            <person name="Highlander S."/>
            <person name="Gibbs R."/>
        </authorList>
    </citation>
    <scope>NUCLEOTIDE SEQUENCE [LARGE SCALE GENOMIC DNA]</scope>
    <source>
        <strain evidence="1 2">DSM 4582</strain>
    </source>
</reference>